<evidence type="ECO:0000313" key="2">
    <source>
        <dbReference type="EMBL" id="MPC78770.1"/>
    </source>
</evidence>
<evidence type="ECO:0000313" key="3">
    <source>
        <dbReference type="Proteomes" id="UP000324222"/>
    </source>
</evidence>
<accession>A0A5B7I2D2</accession>
<proteinExistence type="predicted"/>
<gene>
    <name evidence="2" type="ORF">E2C01_073267</name>
</gene>
<sequence>MGGGLRAWSQGCSAGLAGACRRGRPRWRASSAGECVLQGEGVAPSVSDGPIKVDLVHEKEQTQGQAAVLGGAARREARRDPSVAGTTTGFVRPGWRGRNSGWCGPRHSQGGPLVKFHGGPRPGTAGAAPFPGWLAAFIIFRPWARVALPCGPDRCSLRRPGWRSSLSQIKWHQNITLRITFSPSAATNQAHTGWRCHDADPLRRRRTADGWLVPCTRGGLSDGGDSLASPRLIPPWPCQHRLPHVRRQGGAPRGIPEGRRTPPVREHFFPSWLK</sequence>
<dbReference type="Proteomes" id="UP000324222">
    <property type="component" value="Unassembled WGS sequence"/>
</dbReference>
<feature type="compositionally biased region" description="Basic and acidic residues" evidence="1">
    <location>
        <begin position="256"/>
        <end position="268"/>
    </location>
</feature>
<dbReference type="AlphaFoldDB" id="A0A5B7I2D2"/>
<evidence type="ECO:0000256" key="1">
    <source>
        <dbReference type="SAM" id="MobiDB-lite"/>
    </source>
</evidence>
<comment type="caution">
    <text evidence="2">The sequence shown here is derived from an EMBL/GenBank/DDBJ whole genome shotgun (WGS) entry which is preliminary data.</text>
</comment>
<feature type="region of interest" description="Disordered" evidence="1">
    <location>
        <begin position="67"/>
        <end position="91"/>
    </location>
</feature>
<feature type="region of interest" description="Disordered" evidence="1">
    <location>
        <begin position="243"/>
        <end position="274"/>
    </location>
</feature>
<dbReference type="EMBL" id="VSRR010049308">
    <property type="protein sequence ID" value="MPC78770.1"/>
    <property type="molecule type" value="Genomic_DNA"/>
</dbReference>
<protein>
    <submittedName>
        <fullName evidence="2">Uncharacterized protein</fullName>
    </submittedName>
</protein>
<dbReference type="PROSITE" id="PS51257">
    <property type="entry name" value="PROKAR_LIPOPROTEIN"/>
    <property type="match status" value="1"/>
</dbReference>
<name>A0A5B7I2D2_PORTR</name>
<organism evidence="2 3">
    <name type="scientific">Portunus trituberculatus</name>
    <name type="common">Swimming crab</name>
    <name type="synonym">Neptunus trituberculatus</name>
    <dbReference type="NCBI Taxonomy" id="210409"/>
    <lineage>
        <taxon>Eukaryota</taxon>
        <taxon>Metazoa</taxon>
        <taxon>Ecdysozoa</taxon>
        <taxon>Arthropoda</taxon>
        <taxon>Crustacea</taxon>
        <taxon>Multicrustacea</taxon>
        <taxon>Malacostraca</taxon>
        <taxon>Eumalacostraca</taxon>
        <taxon>Eucarida</taxon>
        <taxon>Decapoda</taxon>
        <taxon>Pleocyemata</taxon>
        <taxon>Brachyura</taxon>
        <taxon>Eubrachyura</taxon>
        <taxon>Portunoidea</taxon>
        <taxon>Portunidae</taxon>
        <taxon>Portuninae</taxon>
        <taxon>Portunus</taxon>
    </lineage>
</organism>
<reference evidence="2 3" key="1">
    <citation type="submission" date="2019-05" db="EMBL/GenBank/DDBJ databases">
        <title>Another draft genome of Portunus trituberculatus and its Hox gene families provides insights of decapod evolution.</title>
        <authorList>
            <person name="Jeong J.-H."/>
            <person name="Song I."/>
            <person name="Kim S."/>
            <person name="Choi T."/>
            <person name="Kim D."/>
            <person name="Ryu S."/>
            <person name="Kim W."/>
        </authorList>
    </citation>
    <scope>NUCLEOTIDE SEQUENCE [LARGE SCALE GENOMIC DNA]</scope>
    <source>
        <tissue evidence="2">Muscle</tissue>
    </source>
</reference>
<keyword evidence="3" id="KW-1185">Reference proteome</keyword>